<gene>
    <name evidence="2" type="ORF">Q2T41_16595</name>
</gene>
<keyword evidence="3" id="KW-1185">Reference proteome</keyword>
<comment type="caution">
    <text evidence="2">The sequence shown here is derived from an EMBL/GenBank/DDBJ whole genome shotgun (WGS) entry which is preliminary data.</text>
</comment>
<dbReference type="InterPro" id="IPR027039">
    <property type="entry name" value="Crtac1"/>
</dbReference>
<dbReference type="InterPro" id="IPR013517">
    <property type="entry name" value="FG-GAP"/>
</dbReference>
<dbReference type="Proteomes" id="UP001168579">
    <property type="component" value="Unassembled WGS sequence"/>
</dbReference>
<dbReference type="SUPFAM" id="SSF69318">
    <property type="entry name" value="Integrin alpha N-terminal domain"/>
    <property type="match status" value="1"/>
</dbReference>
<dbReference type="EMBL" id="JAUKUC010000001">
    <property type="protein sequence ID" value="MDO1514274.1"/>
    <property type="molecule type" value="Genomic_DNA"/>
</dbReference>
<dbReference type="RefSeq" id="WP_304436987.1">
    <property type="nucleotide sequence ID" value="NZ_JAUKUC010000001.1"/>
</dbReference>
<evidence type="ECO:0000313" key="2">
    <source>
        <dbReference type="EMBL" id="MDO1514274.1"/>
    </source>
</evidence>
<evidence type="ECO:0000313" key="3">
    <source>
        <dbReference type="Proteomes" id="UP001168579"/>
    </source>
</evidence>
<organism evidence="2 3">
    <name type="scientific">Maribacter confluentis</name>
    <dbReference type="NCBI Taxonomy" id="1656093"/>
    <lineage>
        <taxon>Bacteria</taxon>
        <taxon>Pseudomonadati</taxon>
        <taxon>Bacteroidota</taxon>
        <taxon>Flavobacteriia</taxon>
        <taxon>Flavobacteriales</taxon>
        <taxon>Flavobacteriaceae</taxon>
        <taxon>Maribacter</taxon>
    </lineage>
</organism>
<name>A0ABT8RV08_9FLAO</name>
<dbReference type="InterPro" id="IPR028994">
    <property type="entry name" value="Integrin_alpha_N"/>
</dbReference>
<reference evidence="2" key="1">
    <citation type="journal article" date="2014" name="Int. J. Syst. Evol. Microbiol.">
        <title>Complete genome of a new Firmicutes species belonging to the dominant human colonic microbiota ('Ruminococcus bicirculans') reveals two chromosomes and a selective capacity to utilize plant glucans.</title>
        <authorList>
            <consortium name="NISC Comparative Sequencing Program"/>
            <person name="Wegmann U."/>
            <person name="Louis P."/>
            <person name="Goesmann A."/>
            <person name="Henrissat B."/>
            <person name="Duncan S.H."/>
            <person name="Flint H.J."/>
        </authorList>
    </citation>
    <scope>NUCLEOTIDE SEQUENCE</scope>
    <source>
        <strain evidence="2">CECT 8869</strain>
    </source>
</reference>
<protein>
    <submittedName>
        <fullName evidence="2">VCBS repeat-containing protein</fullName>
    </submittedName>
</protein>
<sequence length="180" mass="20534">MGATFFDYNKDGLLDLYVLNNVDIHVLPANYRKKATDGSALSNDRLYKNNGNGTFTDVTLEAGITIEGYGLGLAISDLNYDGWPDIYVSNDYLTNDVIYINNQDGTFSNKIKEQVKHQSKFSMGNDISDFDNDGYLDILTLDMLGETNLRLKTTLSGHKYSEYILNERYDYEYQHTRNML</sequence>
<dbReference type="Gene3D" id="2.130.10.130">
    <property type="entry name" value="Integrin alpha, N-terminal"/>
    <property type="match status" value="1"/>
</dbReference>
<evidence type="ECO:0000256" key="1">
    <source>
        <dbReference type="ARBA" id="ARBA00022729"/>
    </source>
</evidence>
<accession>A0ABT8RV08</accession>
<reference evidence="2" key="2">
    <citation type="submission" date="2023-06" db="EMBL/GenBank/DDBJ databases">
        <authorList>
            <person name="Lucena T."/>
            <person name="Sun Q."/>
        </authorList>
    </citation>
    <scope>NUCLEOTIDE SEQUENCE</scope>
    <source>
        <strain evidence="2">CECT 8869</strain>
    </source>
</reference>
<proteinExistence type="predicted"/>
<keyword evidence="1" id="KW-0732">Signal</keyword>
<dbReference type="Pfam" id="PF13517">
    <property type="entry name" value="FG-GAP_3"/>
    <property type="match status" value="1"/>
</dbReference>
<dbReference type="PANTHER" id="PTHR16026:SF0">
    <property type="entry name" value="CARTILAGE ACIDIC PROTEIN 1"/>
    <property type="match status" value="1"/>
</dbReference>
<dbReference type="PANTHER" id="PTHR16026">
    <property type="entry name" value="CARTILAGE ACIDIC PROTEIN 1"/>
    <property type="match status" value="1"/>
</dbReference>